<evidence type="ECO:0000313" key="2">
    <source>
        <dbReference type="EMBL" id="GIX64426.1"/>
    </source>
</evidence>
<dbReference type="AlphaFoldDB" id="A0AAV4LW71"/>
<dbReference type="Proteomes" id="UP001497744">
    <property type="component" value="Unassembled WGS sequence"/>
</dbReference>
<gene>
    <name evidence="2" type="ORF">BcabD6B2_38610</name>
</gene>
<feature type="compositionally biased region" description="Basic and acidic residues" evidence="1">
    <location>
        <begin position="1"/>
        <end position="11"/>
    </location>
</feature>
<dbReference type="GeneID" id="94195907"/>
<evidence type="ECO:0000256" key="1">
    <source>
        <dbReference type="SAM" id="MobiDB-lite"/>
    </source>
</evidence>
<dbReference type="RefSeq" id="XP_067716495.1">
    <property type="nucleotide sequence ID" value="XM_067860394.1"/>
</dbReference>
<organism evidence="2 3">
    <name type="scientific">Babesia caballi</name>
    <dbReference type="NCBI Taxonomy" id="5871"/>
    <lineage>
        <taxon>Eukaryota</taxon>
        <taxon>Sar</taxon>
        <taxon>Alveolata</taxon>
        <taxon>Apicomplexa</taxon>
        <taxon>Aconoidasida</taxon>
        <taxon>Piroplasmida</taxon>
        <taxon>Babesiidae</taxon>
        <taxon>Babesia</taxon>
    </lineage>
</organism>
<protein>
    <submittedName>
        <fullName evidence="2">G-coupled receptor 98, putative</fullName>
    </submittedName>
</protein>
<name>A0AAV4LW71_BABCB</name>
<accession>A0AAV4LW71</accession>
<feature type="region of interest" description="Disordered" evidence="1">
    <location>
        <begin position="1"/>
        <end position="59"/>
    </location>
</feature>
<feature type="compositionally biased region" description="Low complexity" evidence="1">
    <location>
        <begin position="43"/>
        <end position="55"/>
    </location>
</feature>
<proteinExistence type="predicted"/>
<feature type="region of interest" description="Disordered" evidence="1">
    <location>
        <begin position="207"/>
        <end position="237"/>
    </location>
</feature>
<evidence type="ECO:0000313" key="3">
    <source>
        <dbReference type="Proteomes" id="UP001497744"/>
    </source>
</evidence>
<dbReference type="EMBL" id="BPLF01000003">
    <property type="protein sequence ID" value="GIX64426.1"/>
    <property type="molecule type" value="Genomic_DNA"/>
</dbReference>
<keyword evidence="3" id="KW-1185">Reference proteome</keyword>
<comment type="caution">
    <text evidence="2">The sequence shown here is derived from an EMBL/GenBank/DDBJ whole genome shotgun (WGS) entry which is preliminary data.</text>
</comment>
<sequence length="248" mass="26154">MREKTDGKHPEATFAGKMFNRRAKAPSTTGSAATAKGEPKSVARTAAASTPTETASKTRRMKAESVVVVPVCESEEGASAAVEPTAIVEEASDKHTSRLGGDEASLINCKSIMFYEEGANADTSPSSPNACVVEEPVASNGSFLGTLKTLMDITSITRDDNVQSLSRSTSGNAHSECGDFSIVEPIREASYNLLQTSSRYFRTAAAEDTSTDVNASPVSITESPEAPAQQLEGAGSGRWELPNLSKWL</sequence>
<keyword evidence="2" id="KW-0675">Receptor</keyword>
<reference evidence="2 3" key="1">
    <citation type="submission" date="2021-06" db="EMBL/GenBank/DDBJ databases">
        <title>Genome sequence of Babesia caballi.</title>
        <authorList>
            <person name="Yamagishi J."/>
            <person name="Kidaka T."/>
            <person name="Ochi A."/>
        </authorList>
    </citation>
    <scope>NUCLEOTIDE SEQUENCE [LARGE SCALE GENOMIC DNA]</scope>
    <source>
        <strain evidence="2">USDA-D6B2</strain>
    </source>
</reference>
<feature type="compositionally biased region" description="Polar residues" evidence="1">
    <location>
        <begin position="211"/>
        <end position="222"/>
    </location>
</feature>